<name>A0A1Q3FN81_CULTA</name>
<accession>A0A1Q3FN81</accession>
<evidence type="ECO:0000313" key="3">
    <source>
        <dbReference type="EMBL" id="JAV28962.1"/>
    </source>
</evidence>
<keyword evidence="2" id="KW-0732">Signal</keyword>
<reference evidence="3" key="1">
    <citation type="submission" date="2017-01" db="EMBL/GenBank/DDBJ databases">
        <title>A deep insight into the sialotranscriptome of adult male and female Cluex tarsalis mosquitoes.</title>
        <authorList>
            <person name="Ribeiro J.M."/>
            <person name="Moreira F."/>
            <person name="Bernard K.A."/>
            <person name="Calvo E."/>
        </authorList>
    </citation>
    <scope>NUCLEOTIDE SEQUENCE</scope>
    <source>
        <strain evidence="3">Kern County</strain>
        <tissue evidence="3">Salivary glands</tissue>
    </source>
</reference>
<proteinExistence type="predicted"/>
<dbReference type="AlphaFoldDB" id="A0A1Q3FN81"/>
<dbReference type="EMBL" id="GFDL01006083">
    <property type="protein sequence ID" value="JAV28962.1"/>
    <property type="molecule type" value="Transcribed_RNA"/>
</dbReference>
<feature type="chain" id="PRO_5013157032" evidence="2">
    <location>
        <begin position="22"/>
        <end position="117"/>
    </location>
</feature>
<evidence type="ECO:0000256" key="2">
    <source>
        <dbReference type="SAM" id="SignalP"/>
    </source>
</evidence>
<feature type="region of interest" description="Disordered" evidence="1">
    <location>
        <begin position="87"/>
        <end position="117"/>
    </location>
</feature>
<organism evidence="3">
    <name type="scientific">Culex tarsalis</name>
    <name type="common">Encephalitis mosquito</name>
    <dbReference type="NCBI Taxonomy" id="7177"/>
    <lineage>
        <taxon>Eukaryota</taxon>
        <taxon>Metazoa</taxon>
        <taxon>Ecdysozoa</taxon>
        <taxon>Arthropoda</taxon>
        <taxon>Hexapoda</taxon>
        <taxon>Insecta</taxon>
        <taxon>Pterygota</taxon>
        <taxon>Neoptera</taxon>
        <taxon>Endopterygota</taxon>
        <taxon>Diptera</taxon>
        <taxon>Nematocera</taxon>
        <taxon>Culicoidea</taxon>
        <taxon>Culicidae</taxon>
        <taxon>Culicinae</taxon>
        <taxon>Culicini</taxon>
        <taxon>Culex</taxon>
        <taxon>Culex</taxon>
    </lineage>
</organism>
<evidence type="ECO:0000256" key="1">
    <source>
        <dbReference type="SAM" id="MobiDB-lite"/>
    </source>
</evidence>
<sequence length="117" mass="12394">MSRVSVLVVLALAALLATLEATPMIYKKVAGQKYEPDWVAVSSTVIPLTEYRVGVGAGSSKSLAAGLPEDEYRRAYLLHKKLVASASKAKEGGGAETAARVQQDPDTLITANKKKAH</sequence>
<protein>
    <submittedName>
        <fullName evidence="3">Putative conserved secreted protein</fullName>
    </submittedName>
</protein>
<feature type="signal peptide" evidence="2">
    <location>
        <begin position="1"/>
        <end position="21"/>
    </location>
</feature>